<comment type="catalytic activity">
    <reaction evidence="14 15">
        <text>a ubiquinone + NADH + 5 H(+)(in) = a ubiquinol + NAD(+) + 4 H(+)(out)</text>
        <dbReference type="Rhea" id="RHEA:29091"/>
        <dbReference type="Rhea" id="RHEA-COMP:9565"/>
        <dbReference type="Rhea" id="RHEA-COMP:9566"/>
        <dbReference type="ChEBI" id="CHEBI:15378"/>
        <dbReference type="ChEBI" id="CHEBI:16389"/>
        <dbReference type="ChEBI" id="CHEBI:17976"/>
        <dbReference type="ChEBI" id="CHEBI:57540"/>
        <dbReference type="ChEBI" id="CHEBI:57945"/>
        <dbReference type="EC" id="7.1.1.2"/>
    </reaction>
</comment>
<evidence type="ECO:0000256" key="9">
    <source>
        <dbReference type="ARBA" id="ARBA00022982"/>
    </source>
</evidence>
<name>A0A7G7XPX5_MYXGL</name>
<organism evidence="16">
    <name type="scientific">Myxine glutinosa</name>
    <name type="common">Atlantic hagfish</name>
    <dbReference type="NCBI Taxonomy" id="7769"/>
    <lineage>
        <taxon>Eukaryota</taxon>
        <taxon>Metazoa</taxon>
        <taxon>Chordata</taxon>
        <taxon>Craniata</taxon>
        <taxon>Vertebrata</taxon>
        <taxon>Cyclostomata</taxon>
        <taxon>Myxini</taxon>
        <taxon>Myxiniformes</taxon>
        <taxon>Myxinidae</taxon>
        <taxon>Myxininae</taxon>
        <taxon>Myxine</taxon>
    </lineage>
</organism>
<feature type="transmembrane region" description="Helical" evidence="15">
    <location>
        <begin position="12"/>
        <end position="43"/>
    </location>
</feature>
<evidence type="ECO:0000256" key="1">
    <source>
        <dbReference type="ARBA" id="ARBA00004225"/>
    </source>
</evidence>
<dbReference type="PANTHER" id="PTHR11435:SF1">
    <property type="entry name" value="NADH-UBIQUINONE OXIDOREDUCTASE CHAIN 6"/>
    <property type="match status" value="1"/>
</dbReference>
<feature type="transmembrane region" description="Helical" evidence="15">
    <location>
        <begin position="85"/>
        <end position="104"/>
    </location>
</feature>
<dbReference type="PANTHER" id="PTHR11435">
    <property type="entry name" value="NADH UBIQUINONE OXIDOREDUCTASE SUBUNIT ND6"/>
    <property type="match status" value="1"/>
</dbReference>
<comment type="function">
    <text evidence="15">Core subunit of the mitochondrial membrane respiratory chain NADH dehydrogenase (Complex I) which catalyzes electron transfer from NADH through the respiratory chain, using ubiquinone as an electron acceptor. Essential for the catalytic activity and assembly of complex I.</text>
</comment>
<evidence type="ECO:0000256" key="3">
    <source>
        <dbReference type="ARBA" id="ARBA00012944"/>
    </source>
</evidence>
<evidence type="ECO:0000256" key="6">
    <source>
        <dbReference type="ARBA" id="ARBA00022660"/>
    </source>
</evidence>
<sequence length="167" mass="17853">MKIMMILEMLFLIGMVILVVDISPYFGALGLIVVSLVGCLIILAKGNSFLSLSLLLIYLGGMMVVFSYCTALVLDLYPTVIVKEVLMKMALGVLVVVFLGYGGYLKADNGVLSMLGEGGVDNSFLGAGVLYGESWLLIVFGGLGLFLALLVILEITKSAERGAYRVI</sequence>
<evidence type="ECO:0000256" key="2">
    <source>
        <dbReference type="ARBA" id="ARBA00005698"/>
    </source>
</evidence>
<evidence type="ECO:0000256" key="8">
    <source>
        <dbReference type="ARBA" id="ARBA00022967"/>
    </source>
</evidence>
<evidence type="ECO:0000256" key="13">
    <source>
        <dbReference type="ARBA" id="ARBA00023136"/>
    </source>
</evidence>
<keyword evidence="15" id="KW-0830">Ubiquinone</keyword>
<evidence type="ECO:0000256" key="12">
    <source>
        <dbReference type="ARBA" id="ARBA00023128"/>
    </source>
</evidence>
<keyword evidence="11 15" id="KW-0520">NAD</keyword>
<reference evidence="16" key="1">
    <citation type="submission" date="2020-04" db="EMBL/GenBank/DDBJ databases">
        <title>DNAmark Project.</title>
        <authorList>
            <person name="Margaryan A."/>
        </authorList>
    </citation>
    <scope>NUCLEOTIDE SEQUENCE</scope>
    <source>
        <strain evidence="16">DM419</strain>
    </source>
</reference>
<dbReference type="GO" id="GO:0008137">
    <property type="term" value="F:NADH dehydrogenase (ubiquinone) activity"/>
    <property type="evidence" value="ECO:0007669"/>
    <property type="project" value="UniProtKB-UniRule"/>
</dbReference>
<comment type="similarity">
    <text evidence="2 15">Belongs to the complex I subunit 6 family.</text>
</comment>
<dbReference type="InterPro" id="IPR001457">
    <property type="entry name" value="NADH_UbQ/plastoQ_OxRdtase_su6"/>
</dbReference>
<evidence type="ECO:0000256" key="7">
    <source>
        <dbReference type="ARBA" id="ARBA00022692"/>
    </source>
</evidence>
<keyword evidence="8 15" id="KW-1278">Translocase</keyword>
<keyword evidence="10 15" id="KW-1133">Transmembrane helix</keyword>
<keyword evidence="13 15" id="KW-0472">Membrane</keyword>
<keyword evidence="6 15" id="KW-0679">Respiratory chain</keyword>
<dbReference type="EC" id="7.1.1.2" evidence="3 15"/>
<evidence type="ECO:0000256" key="15">
    <source>
        <dbReference type="RuleBase" id="RU004430"/>
    </source>
</evidence>
<feature type="transmembrane region" description="Helical" evidence="15">
    <location>
        <begin position="49"/>
        <end position="73"/>
    </location>
</feature>
<evidence type="ECO:0000256" key="4">
    <source>
        <dbReference type="ARBA" id="ARBA00021095"/>
    </source>
</evidence>
<evidence type="ECO:0000313" key="16">
    <source>
        <dbReference type="EMBL" id="QNH82466.1"/>
    </source>
</evidence>
<protein>
    <recommendedName>
        <fullName evidence="4 15">NADH-ubiquinone oxidoreductase chain 6</fullName>
        <ecNumber evidence="3 15">7.1.1.2</ecNumber>
    </recommendedName>
</protein>
<dbReference type="GO" id="GO:0031966">
    <property type="term" value="C:mitochondrial membrane"/>
    <property type="evidence" value="ECO:0007669"/>
    <property type="project" value="UniProtKB-SubCell"/>
</dbReference>
<evidence type="ECO:0000256" key="14">
    <source>
        <dbReference type="ARBA" id="ARBA00049551"/>
    </source>
</evidence>
<evidence type="ECO:0000256" key="11">
    <source>
        <dbReference type="ARBA" id="ARBA00023027"/>
    </source>
</evidence>
<feature type="transmembrane region" description="Helical" evidence="15">
    <location>
        <begin position="135"/>
        <end position="155"/>
    </location>
</feature>
<proteinExistence type="inferred from homology"/>
<accession>A0A7G7XPX5</accession>
<gene>
    <name evidence="16" type="primary">ND6</name>
</gene>
<dbReference type="AlphaFoldDB" id="A0A7G7XPX5"/>
<keyword evidence="9 15" id="KW-0249">Electron transport</keyword>
<keyword evidence="7 15" id="KW-0812">Transmembrane</keyword>
<dbReference type="EMBL" id="MT410890">
    <property type="protein sequence ID" value="QNH82466.1"/>
    <property type="molecule type" value="Genomic_DNA"/>
</dbReference>
<keyword evidence="5 15" id="KW-0813">Transport</keyword>
<dbReference type="InterPro" id="IPR050269">
    <property type="entry name" value="ComplexI_Subunit6"/>
</dbReference>
<evidence type="ECO:0000256" key="10">
    <source>
        <dbReference type="ARBA" id="ARBA00022989"/>
    </source>
</evidence>
<comment type="subcellular location">
    <subcellularLocation>
        <location evidence="1 15">Mitochondrion membrane</location>
        <topology evidence="1 15">Multi-pass membrane protein</topology>
    </subcellularLocation>
</comment>
<keyword evidence="12 15" id="KW-0496">Mitochondrion</keyword>
<evidence type="ECO:0000256" key="5">
    <source>
        <dbReference type="ARBA" id="ARBA00022448"/>
    </source>
</evidence>
<geneLocation type="mitochondrion" evidence="16"/>
<dbReference type="Pfam" id="PF00499">
    <property type="entry name" value="Oxidored_q3"/>
    <property type="match status" value="1"/>
</dbReference>